<organism evidence="2 3">
    <name type="scientific">Streptomyces sp. 900129855</name>
    <dbReference type="NCBI Taxonomy" id="3155129"/>
    <lineage>
        <taxon>Bacteria</taxon>
        <taxon>Bacillati</taxon>
        <taxon>Actinomycetota</taxon>
        <taxon>Actinomycetes</taxon>
        <taxon>Kitasatosporales</taxon>
        <taxon>Streptomycetaceae</taxon>
        <taxon>Streptomyces</taxon>
    </lineage>
</organism>
<dbReference type="EMBL" id="JBEZVE010000023">
    <property type="protein sequence ID" value="MEU3785821.1"/>
    <property type="molecule type" value="Genomic_DNA"/>
</dbReference>
<evidence type="ECO:0000313" key="2">
    <source>
        <dbReference type="EMBL" id="MEU3785821.1"/>
    </source>
</evidence>
<gene>
    <name evidence="2" type="ORF">AB0E89_35665</name>
</gene>
<reference evidence="2 3" key="1">
    <citation type="submission" date="2024-06" db="EMBL/GenBank/DDBJ databases">
        <title>The Natural Products Discovery Center: Release of the First 8490 Sequenced Strains for Exploring Actinobacteria Biosynthetic Diversity.</title>
        <authorList>
            <person name="Kalkreuter E."/>
            <person name="Kautsar S.A."/>
            <person name="Yang D."/>
            <person name="Bader C.D."/>
            <person name="Teijaro C.N."/>
            <person name="Fluegel L."/>
            <person name="Davis C.M."/>
            <person name="Simpson J.R."/>
            <person name="Lauterbach L."/>
            <person name="Steele A.D."/>
            <person name="Gui C."/>
            <person name="Meng S."/>
            <person name="Li G."/>
            <person name="Viehrig K."/>
            <person name="Ye F."/>
            <person name="Su P."/>
            <person name="Kiefer A.F."/>
            <person name="Nichols A."/>
            <person name="Cepeda A.J."/>
            <person name="Yan W."/>
            <person name="Fan B."/>
            <person name="Jiang Y."/>
            <person name="Adhikari A."/>
            <person name="Zheng C.-J."/>
            <person name="Schuster L."/>
            <person name="Cowan T.M."/>
            <person name="Smanski M.J."/>
            <person name="Chevrette M.G."/>
            <person name="De Carvalho L.P.S."/>
            <person name="Shen B."/>
        </authorList>
    </citation>
    <scope>NUCLEOTIDE SEQUENCE [LARGE SCALE GENOMIC DNA]</scope>
    <source>
        <strain evidence="2 3">NPDC033843</strain>
    </source>
</reference>
<comment type="caution">
    <text evidence="2">The sequence shown here is derived from an EMBL/GenBank/DDBJ whole genome shotgun (WGS) entry which is preliminary data.</text>
</comment>
<proteinExistence type="predicted"/>
<evidence type="ECO:0000256" key="1">
    <source>
        <dbReference type="SAM" id="MobiDB-lite"/>
    </source>
</evidence>
<name>A0ABV2ZTD6_9ACTN</name>
<dbReference type="Proteomes" id="UP001550739">
    <property type="component" value="Unassembled WGS sequence"/>
</dbReference>
<keyword evidence="3" id="KW-1185">Reference proteome</keyword>
<evidence type="ECO:0000313" key="3">
    <source>
        <dbReference type="Proteomes" id="UP001550739"/>
    </source>
</evidence>
<feature type="compositionally biased region" description="Low complexity" evidence="1">
    <location>
        <begin position="108"/>
        <end position="117"/>
    </location>
</feature>
<feature type="region of interest" description="Disordered" evidence="1">
    <location>
        <begin position="94"/>
        <end position="130"/>
    </location>
</feature>
<sequence>MFARDWACDGRVEDGVDRWVVERVTVGRVWSDVGCSSFDVVGSSGAVAAWVWSPVPRSSEATVSPPPTSATAVATTARRWFFFQRANCRRRAARPCGAGSGTGGVTLSGPGEAGEAAESGERGEASGAGAGEGVAMIWGAMSGA</sequence>
<accession>A0ABV2ZTD6</accession>
<protein>
    <submittedName>
        <fullName evidence="2">Uncharacterized protein</fullName>
    </submittedName>
</protein>
<dbReference type="RefSeq" id="WP_361707582.1">
    <property type="nucleotide sequence ID" value="NZ_JBEZVE010000023.1"/>
</dbReference>